<evidence type="ECO:0000313" key="4">
    <source>
        <dbReference type="Proteomes" id="UP000499080"/>
    </source>
</evidence>
<dbReference type="InterPro" id="IPR006575">
    <property type="entry name" value="RWD_dom"/>
</dbReference>
<dbReference type="Pfam" id="PF05773">
    <property type="entry name" value="RWD"/>
    <property type="match status" value="1"/>
</dbReference>
<dbReference type="PROSITE" id="PS50908">
    <property type="entry name" value="RWD"/>
    <property type="match status" value="1"/>
</dbReference>
<keyword evidence="4" id="KW-1185">Reference proteome</keyword>
<protein>
    <submittedName>
        <fullName evidence="3">RWD domain-containing protein 4</fullName>
    </submittedName>
</protein>
<reference evidence="3 4" key="1">
    <citation type="journal article" date="2019" name="Sci. Rep.">
        <title>Orb-weaving spider Araneus ventricosus genome elucidates the spidroin gene catalogue.</title>
        <authorList>
            <person name="Kono N."/>
            <person name="Nakamura H."/>
            <person name="Ohtoshi R."/>
            <person name="Moran D.A.P."/>
            <person name="Shinohara A."/>
            <person name="Yoshida Y."/>
            <person name="Fujiwara M."/>
            <person name="Mori M."/>
            <person name="Tomita M."/>
            <person name="Arakawa K."/>
        </authorList>
    </citation>
    <scope>NUCLEOTIDE SEQUENCE [LARGE SCALE GENOMIC DNA]</scope>
</reference>
<dbReference type="AlphaFoldDB" id="A0A4Y2D7L4"/>
<dbReference type="CDD" id="cd23817">
    <property type="entry name" value="RWD-RWDD4"/>
    <property type="match status" value="1"/>
</dbReference>
<dbReference type="InterPro" id="IPR042770">
    <property type="entry name" value="RWDD4"/>
</dbReference>
<feature type="compositionally biased region" description="Basic and acidic residues" evidence="1">
    <location>
        <begin position="128"/>
        <end position="141"/>
    </location>
</feature>
<feature type="domain" description="RWD" evidence="2">
    <location>
        <begin position="9"/>
        <end position="111"/>
    </location>
</feature>
<organism evidence="3 4">
    <name type="scientific">Araneus ventricosus</name>
    <name type="common">Orbweaver spider</name>
    <name type="synonym">Epeira ventricosa</name>
    <dbReference type="NCBI Taxonomy" id="182803"/>
    <lineage>
        <taxon>Eukaryota</taxon>
        <taxon>Metazoa</taxon>
        <taxon>Ecdysozoa</taxon>
        <taxon>Arthropoda</taxon>
        <taxon>Chelicerata</taxon>
        <taxon>Arachnida</taxon>
        <taxon>Araneae</taxon>
        <taxon>Araneomorphae</taxon>
        <taxon>Entelegynae</taxon>
        <taxon>Araneoidea</taxon>
        <taxon>Araneidae</taxon>
        <taxon>Araneus</taxon>
    </lineage>
</organism>
<accession>A0A4Y2D7L4</accession>
<proteinExistence type="predicted"/>
<dbReference type="Gene3D" id="3.10.110.10">
    <property type="entry name" value="Ubiquitin Conjugating Enzyme"/>
    <property type="match status" value="1"/>
</dbReference>
<gene>
    <name evidence="3" type="primary">Rwdd4</name>
    <name evidence="3" type="ORF">AVEN_228516_1</name>
</gene>
<name>A0A4Y2D7L4_ARAVE</name>
<evidence type="ECO:0000313" key="3">
    <source>
        <dbReference type="EMBL" id="GBM12723.1"/>
    </source>
</evidence>
<dbReference type="PANTHER" id="PTHR21275:SF1">
    <property type="entry name" value="RWD DOMAIN-CONTAINING PROTEIN 4"/>
    <property type="match status" value="1"/>
</dbReference>
<comment type="caution">
    <text evidence="3">The sequence shown here is derived from an EMBL/GenBank/DDBJ whole genome shotgun (WGS) entry which is preliminary data.</text>
</comment>
<dbReference type="SMART" id="SM00591">
    <property type="entry name" value="RWD"/>
    <property type="match status" value="1"/>
</dbReference>
<dbReference type="InterPro" id="IPR016135">
    <property type="entry name" value="UBQ-conjugating_enzyme/RWD"/>
</dbReference>
<feature type="compositionally biased region" description="Basic and acidic residues" evidence="1">
    <location>
        <begin position="155"/>
        <end position="166"/>
    </location>
</feature>
<dbReference type="EMBL" id="BGPR01000318">
    <property type="protein sequence ID" value="GBM12723.1"/>
    <property type="molecule type" value="Genomic_DNA"/>
</dbReference>
<feature type="region of interest" description="Disordered" evidence="1">
    <location>
        <begin position="122"/>
        <end position="166"/>
    </location>
</feature>
<evidence type="ECO:0000259" key="2">
    <source>
        <dbReference type="PROSITE" id="PS50908"/>
    </source>
</evidence>
<sequence length="191" mass="21808">MSCSELQDEELEVLLSIYDGDKCFRQLSPKCFRYKIGEDDDPKSFLLEISWGPQYPEAPPAINLDAFYNKKLIPEVKKAIINKLLEEADMQIGTPMTYTLFECAKENAEELTKFQPESFISSENTLPAEDKTVTEEAVSTKKEKKPQLTKQQKRKLAEKLDAKGERPRGWDWVDVVKHLSQIGSKQTDATS</sequence>
<dbReference type="SUPFAM" id="SSF54495">
    <property type="entry name" value="UBC-like"/>
    <property type="match status" value="1"/>
</dbReference>
<dbReference type="PANTHER" id="PTHR21275">
    <property type="entry name" value="RWD DOMAIN-CONTAINING PROTEIN 4"/>
    <property type="match status" value="1"/>
</dbReference>
<evidence type="ECO:0000256" key="1">
    <source>
        <dbReference type="SAM" id="MobiDB-lite"/>
    </source>
</evidence>
<dbReference type="OrthoDB" id="10045773at2759"/>
<dbReference type="Proteomes" id="UP000499080">
    <property type="component" value="Unassembled WGS sequence"/>
</dbReference>